<keyword evidence="2" id="KW-0813">Transport</keyword>
<dbReference type="PANTHER" id="PTHR11662:SF455">
    <property type="entry name" value="GH23975P"/>
    <property type="match status" value="1"/>
</dbReference>
<dbReference type="FunFam" id="1.20.1250.20:FF:000003">
    <property type="entry name" value="Solute carrier family 17 member 3"/>
    <property type="match status" value="1"/>
</dbReference>
<reference evidence="9" key="1">
    <citation type="submission" date="2020-11" db="EMBL/GenBank/DDBJ databases">
        <authorList>
            <person name="Tran Van P."/>
        </authorList>
    </citation>
    <scope>NUCLEOTIDE SEQUENCE</scope>
</reference>
<feature type="transmembrane region" description="Helical" evidence="7">
    <location>
        <begin position="174"/>
        <end position="192"/>
    </location>
</feature>
<evidence type="ECO:0000256" key="6">
    <source>
        <dbReference type="ARBA" id="ARBA00023136"/>
    </source>
</evidence>
<evidence type="ECO:0000259" key="8">
    <source>
        <dbReference type="PROSITE" id="PS50850"/>
    </source>
</evidence>
<dbReference type="PANTHER" id="PTHR11662">
    <property type="entry name" value="SOLUTE CARRIER FAMILY 17"/>
    <property type="match status" value="1"/>
</dbReference>
<evidence type="ECO:0000256" key="7">
    <source>
        <dbReference type="SAM" id="Phobius"/>
    </source>
</evidence>
<dbReference type="InterPro" id="IPR020846">
    <property type="entry name" value="MFS_dom"/>
</dbReference>
<dbReference type="Gene3D" id="1.20.1250.20">
    <property type="entry name" value="MFS general substrate transporter like domains"/>
    <property type="match status" value="2"/>
</dbReference>
<comment type="subcellular location">
    <subcellularLocation>
        <location evidence="1">Membrane</location>
        <topology evidence="1">Multi-pass membrane protein</topology>
    </subcellularLocation>
</comment>
<keyword evidence="3 7" id="KW-0812">Transmembrane</keyword>
<accession>A0A7R9IRI9</accession>
<dbReference type="Pfam" id="PF07690">
    <property type="entry name" value="MFS_1"/>
    <property type="match status" value="1"/>
</dbReference>
<evidence type="ECO:0000256" key="1">
    <source>
        <dbReference type="ARBA" id="ARBA00004141"/>
    </source>
</evidence>
<evidence type="ECO:0000313" key="9">
    <source>
        <dbReference type="EMBL" id="CAD7463233.1"/>
    </source>
</evidence>
<feature type="transmembrane region" description="Helical" evidence="7">
    <location>
        <begin position="406"/>
        <end position="427"/>
    </location>
</feature>
<dbReference type="GO" id="GO:0016020">
    <property type="term" value="C:membrane"/>
    <property type="evidence" value="ECO:0007669"/>
    <property type="project" value="UniProtKB-SubCell"/>
</dbReference>
<evidence type="ECO:0000256" key="5">
    <source>
        <dbReference type="ARBA" id="ARBA00022989"/>
    </source>
</evidence>
<evidence type="ECO:0000256" key="4">
    <source>
        <dbReference type="ARBA" id="ARBA00022847"/>
    </source>
</evidence>
<feature type="transmembrane region" description="Helical" evidence="7">
    <location>
        <begin position="379"/>
        <end position="399"/>
    </location>
</feature>
<feature type="transmembrane region" description="Helical" evidence="7">
    <location>
        <begin position="347"/>
        <end position="367"/>
    </location>
</feature>
<feature type="transmembrane region" description="Helical" evidence="7">
    <location>
        <begin position="213"/>
        <end position="237"/>
    </location>
</feature>
<keyword evidence="6 7" id="KW-0472">Membrane</keyword>
<keyword evidence="5 7" id="KW-1133">Transmembrane helix</keyword>
<protein>
    <recommendedName>
        <fullName evidence="8">Major facilitator superfamily (MFS) profile domain-containing protein</fullName>
    </recommendedName>
</protein>
<dbReference type="GO" id="GO:0015293">
    <property type="term" value="F:symporter activity"/>
    <property type="evidence" value="ECO:0007669"/>
    <property type="project" value="UniProtKB-KW"/>
</dbReference>
<feature type="transmembrane region" description="Helical" evidence="7">
    <location>
        <begin position="149"/>
        <end position="168"/>
    </location>
</feature>
<feature type="transmembrane region" description="Helical" evidence="7">
    <location>
        <begin position="474"/>
        <end position="493"/>
    </location>
</feature>
<dbReference type="InterPro" id="IPR011701">
    <property type="entry name" value="MFS"/>
</dbReference>
<dbReference type="FunFam" id="1.20.1250.20:FF:000423">
    <property type="entry name" value="Putative inorganic phosphate cotransporter-like Protein"/>
    <property type="match status" value="1"/>
</dbReference>
<dbReference type="SUPFAM" id="SSF103473">
    <property type="entry name" value="MFS general substrate transporter"/>
    <property type="match status" value="1"/>
</dbReference>
<sequence length="527" mass="58707">MFPYDSFPYRIRHTLTGRCDIMMEGEVQPSTAAAEDEREPMIERVPLWGSCRLIYTICATVSLFNCFLLRFSLSFALVCMVKFQPQNLTNTSSDPDTLCPTMPPSKDIYMGDMEWSKSLQEWILSGFFYGFLVSLIAGGWVSDRFGGKLLFVLGSLTQSLLALAIPAAARYNPVSLFVLRILQGLVCGLYLPSHFQLFSKWSHPSERTRLMSFAYMGFPLALVIIYPLSSFLCQYGIDGGWPSIFYVTGFFGTACSLFFCSLVYDSPDKHPRISNLERSYISGNSLKVNKPLKPPLKSIFLSAPINANHVAHFCYSWGYITMATNLPLIMKEVLHFDVRQNGIFSSLPYIGSFLMRLIIAVGFAPLHKLTKLGLTNFRKINHTFGAVLAGVSILFLTMLTCQQQYLAVSLITLSLVVADIAFTSGYACSFLELAPPYVGFLTGINNVFGSLAGVLSPTLVGFVTPNGTHEEWNIVLFVTAGFYFLGAVVYLIFGSSELQSWAVDEEKIPLLGDQEDMEDVRHKALLQ</sequence>
<dbReference type="AlphaFoldDB" id="A0A7R9IRI9"/>
<feature type="domain" description="Major facilitator superfamily (MFS) profile" evidence="8">
    <location>
        <begin position="58"/>
        <end position="498"/>
    </location>
</feature>
<dbReference type="EMBL" id="OE007543">
    <property type="protein sequence ID" value="CAD7463233.1"/>
    <property type="molecule type" value="Genomic_DNA"/>
</dbReference>
<feature type="transmembrane region" description="Helical" evidence="7">
    <location>
        <begin position="439"/>
        <end position="462"/>
    </location>
</feature>
<organism evidence="9">
    <name type="scientific">Timema tahoe</name>
    <dbReference type="NCBI Taxonomy" id="61484"/>
    <lineage>
        <taxon>Eukaryota</taxon>
        <taxon>Metazoa</taxon>
        <taxon>Ecdysozoa</taxon>
        <taxon>Arthropoda</taxon>
        <taxon>Hexapoda</taxon>
        <taxon>Insecta</taxon>
        <taxon>Pterygota</taxon>
        <taxon>Neoptera</taxon>
        <taxon>Polyneoptera</taxon>
        <taxon>Phasmatodea</taxon>
        <taxon>Timematodea</taxon>
        <taxon>Timematoidea</taxon>
        <taxon>Timematidae</taxon>
        <taxon>Timema</taxon>
    </lineage>
</organism>
<feature type="transmembrane region" description="Helical" evidence="7">
    <location>
        <begin position="53"/>
        <end position="78"/>
    </location>
</feature>
<name>A0A7R9IRI9_9NEOP</name>
<feature type="transmembrane region" description="Helical" evidence="7">
    <location>
        <begin position="243"/>
        <end position="264"/>
    </location>
</feature>
<evidence type="ECO:0000256" key="3">
    <source>
        <dbReference type="ARBA" id="ARBA00022692"/>
    </source>
</evidence>
<feature type="transmembrane region" description="Helical" evidence="7">
    <location>
        <begin position="122"/>
        <end position="142"/>
    </location>
</feature>
<dbReference type="GO" id="GO:0006820">
    <property type="term" value="P:monoatomic anion transport"/>
    <property type="evidence" value="ECO:0007669"/>
    <property type="project" value="TreeGrafter"/>
</dbReference>
<proteinExistence type="predicted"/>
<keyword evidence="4" id="KW-0769">Symport</keyword>
<dbReference type="PROSITE" id="PS50850">
    <property type="entry name" value="MFS"/>
    <property type="match status" value="1"/>
</dbReference>
<dbReference type="InterPro" id="IPR036259">
    <property type="entry name" value="MFS_trans_sf"/>
</dbReference>
<gene>
    <name evidence="9" type="ORF">TTEB3V08_LOCUS11119</name>
</gene>
<dbReference type="InterPro" id="IPR050382">
    <property type="entry name" value="MFS_Na/Anion_cotransporter"/>
</dbReference>
<evidence type="ECO:0000256" key="2">
    <source>
        <dbReference type="ARBA" id="ARBA00022448"/>
    </source>
</evidence>